<feature type="binding site" evidence="13">
    <location>
        <position position="51"/>
    </location>
    <ligand>
        <name>ATP</name>
        <dbReference type="ChEBI" id="CHEBI:30616"/>
    </ligand>
</feature>
<dbReference type="Gene3D" id="3.40.850.10">
    <property type="entry name" value="Kinesin motor domain"/>
    <property type="match status" value="1"/>
</dbReference>
<reference evidence="17" key="2">
    <citation type="submission" date="2022-10" db="EMBL/GenBank/DDBJ databases">
        <authorList>
            <consortium name="ENA_rothamsted_submissions"/>
            <consortium name="culmorum"/>
            <person name="King R."/>
        </authorList>
    </citation>
    <scope>NUCLEOTIDE SEQUENCE</scope>
</reference>
<dbReference type="Proteomes" id="UP001153620">
    <property type="component" value="Chromosome 2"/>
</dbReference>
<keyword evidence="7 12" id="KW-0518">Myosin</keyword>
<dbReference type="OrthoDB" id="6108017at2759"/>
<evidence type="ECO:0000256" key="6">
    <source>
        <dbReference type="ARBA" id="ARBA00022840"/>
    </source>
</evidence>
<keyword evidence="11" id="KW-0966">Cell projection</keyword>
<keyword evidence="9 12" id="KW-0009">Actin-binding</keyword>
<protein>
    <submittedName>
        <fullName evidence="17">Uncharacterized protein</fullName>
    </submittedName>
</protein>
<evidence type="ECO:0000313" key="18">
    <source>
        <dbReference type="Proteomes" id="UP001153620"/>
    </source>
</evidence>
<dbReference type="InterPro" id="IPR017441">
    <property type="entry name" value="Protein_kinase_ATP_BS"/>
</dbReference>
<comment type="subcellular location">
    <subcellularLocation>
        <location evidence="2">Cell projection</location>
    </subcellularLocation>
    <subcellularLocation>
        <location evidence="1">Cytoplasm</location>
        <location evidence="1">Cytoskeleton</location>
    </subcellularLocation>
</comment>
<dbReference type="PROSITE" id="PS00108">
    <property type="entry name" value="PROTEIN_KINASE_ST"/>
    <property type="match status" value="1"/>
</dbReference>
<dbReference type="InterPro" id="IPR027417">
    <property type="entry name" value="P-loop_NTPase"/>
</dbReference>
<dbReference type="SMART" id="SM00220">
    <property type="entry name" value="S_TKc"/>
    <property type="match status" value="1"/>
</dbReference>
<dbReference type="GO" id="GO:0003779">
    <property type="term" value="F:actin binding"/>
    <property type="evidence" value="ECO:0007669"/>
    <property type="project" value="UniProtKB-KW"/>
</dbReference>
<dbReference type="GO" id="GO:0005524">
    <property type="term" value="F:ATP binding"/>
    <property type="evidence" value="ECO:0007669"/>
    <property type="project" value="UniProtKB-UniRule"/>
</dbReference>
<evidence type="ECO:0000256" key="5">
    <source>
        <dbReference type="ARBA" id="ARBA00022741"/>
    </source>
</evidence>
<dbReference type="GO" id="GO:0042995">
    <property type="term" value="C:cell projection"/>
    <property type="evidence" value="ECO:0007669"/>
    <property type="project" value="UniProtKB-SubCell"/>
</dbReference>
<evidence type="ECO:0000256" key="12">
    <source>
        <dbReference type="PROSITE-ProRule" id="PRU00782"/>
    </source>
</evidence>
<gene>
    <name evidence="17" type="ORF">CHIRRI_LOCUS6720</name>
</gene>
<dbReference type="PROSITE" id="PS00107">
    <property type="entry name" value="PROTEIN_KINASE_ATP"/>
    <property type="match status" value="1"/>
</dbReference>
<sequence>MEYKGISQHIDFCRLPTPGGRYELTQVLGVGTYGEVYRAKDKITGKQVAIKVLETIAENLEEIEEEFLVLRDLSNKHPNLPFFHGIFLKKSKNKDDDQLWFVMELCRGGSITDMVHELKSKSQCLSSNTIAFILRETLDALAFLHENHCMHRDIKGHNILLTEEGNIKLVDFGVSSHLAVTLARRNTSVGTPYFMPPEVIACEQQLNQNYDSRCDVWSLGITAIELAEGEPPLSSLHPMKALFEIPRNKPPELTHKERFSPLLSDFISACLVKDFEKRPFARELLRHPFFKNIDVIKAKKELCTYINKKKQTEHNKKSGDERGDITVKFNNVKKNLEAKSKQLDDDLAMLESVSETIIVDSLNERFESTQIYTYIGDILIACNPFEHLPLYTPHYQQMYCKKTRSENPPHVFAIADAAFSNLMHEKQNQTIVISGESGSGKTESANLLLKQLVYLGKESFRNLEDKILKVNPIMESFGNARTGINSNSSRFGKYLELFIGSTGKLNGARISVYLLEQSRVVKQAVNEGNFHIFYYFYDGLQKENRLEDYYLNESHRSHHNYLKHPINSPKINQEKWKLLKTSFKVVGFKDEDLDSIYRTLAVIINLGDIEFGEMVTGDNTDNKACVIDMAPLLRVSHLLGVDKGDLHDCLTSNAVVMRGETIIKNNTIQEASATRDAMAKSLYGRLFDWIVNHINTLLISNTQLNQLSIGLLDIFGFENHAANSYEQLMINIANEQIQYYFNQKIFSWEQQEYMSEGIPINLIEFSDNSPVLDLLLSRPLGLLSLIDEENRFPKSSDRTLIAIAMHATHREFFPIYKLIPFPYFFKDKFHAVIKSKYYQKPKSNVLSFAIHHYAGRVVYNAEGFLEKNKNFLPPEVVQLIRGSQYDTIRFLFQCPVTKTGNLYSALSENIQVNDNKCDSKEKYNSRGISSQSRVQQTMATYFKYSLMDLLQKMIAGSPLFIRCIKPNDIKGPKYFEKEKVLKQLRYAGCFEAIRIRNNGFSHRIQFADFLKKYCFLAFKFDERVVVSRETCKFLLERLKIEGYALGKSKVFLKYFHVEQLSKMYEERIQKIIIVQSFARRWLAIRKTKKLRQEHNKKLWKLQKNVRGLMNKKRNNDLHDLVLHKVFLDDKNEQARRRKSNTKVEVEDKIHMIMKKNVSSAEEKRVLQKENLSDDDILKIIKKSGKSKKERNVRDDENITSASRLKPLSVKEQQLKLAEFSENIHNRNKDIHNKLRISKRGIPLLKIGEMPADYRRPPGFELIPGLLGKFSQNDNRLTSFSNITQDHAFNKSNDRDMENFARNISGNINFKPFNYLIPNAKSYDLSDSKKSQLESKIKLLLNSHEHFSKNALNYVMKGNASICDSNCSSDTNLDNSRRIHCDLKNGVFLRKSISDDYSNEKKIDPYKKLESLNLLKLISFNVHDSPSETPNSSRNSSVKRLMEKTIINDGSQKFEENTCSHLGPYNFRMLLRSTDYAPTESLRKRKIIFASRFPDKNLKF</sequence>
<feature type="region of interest" description="Actin-binding" evidence="12">
    <location>
        <begin position="946"/>
        <end position="968"/>
    </location>
</feature>
<keyword evidence="8 12" id="KW-0505">Motor protein</keyword>
<dbReference type="Gene3D" id="1.20.58.530">
    <property type="match status" value="1"/>
</dbReference>
<dbReference type="GO" id="GO:0016459">
    <property type="term" value="C:myosin complex"/>
    <property type="evidence" value="ECO:0007669"/>
    <property type="project" value="UniProtKB-KW"/>
</dbReference>
<reference evidence="17" key="1">
    <citation type="submission" date="2022-01" db="EMBL/GenBank/DDBJ databases">
        <authorList>
            <person name="King R."/>
        </authorList>
    </citation>
    <scope>NUCLEOTIDE SEQUENCE</scope>
</reference>
<dbReference type="InterPro" id="IPR001609">
    <property type="entry name" value="Myosin_head_motor_dom-like"/>
</dbReference>
<evidence type="ECO:0000313" key="17">
    <source>
        <dbReference type="EMBL" id="CAG9803824.1"/>
    </source>
</evidence>
<keyword evidence="18" id="KW-1185">Reference proteome</keyword>
<dbReference type="Gene3D" id="1.10.510.10">
    <property type="entry name" value="Transferase(Phosphotransferase) domain 1"/>
    <property type="match status" value="1"/>
</dbReference>
<proteinExistence type="inferred from homology"/>
<evidence type="ECO:0000256" key="13">
    <source>
        <dbReference type="PROSITE-ProRule" id="PRU10141"/>
    </source>
</evidence>
<dbReference type="InterPro" id="IPR036961">
    <property type="entry name" value="Kinesin_motor_dom_sf"/>
</dbReference>
<feature type="domain" description="Protein kinase" evidence="15">
    <location>
        <begin position="22"/>
        <end position="290"/>
    </location>
</feature>
<evidence type="ECO:0000256" key="2">
    <source>
        <dbReference type="ARBA" id="ARBA00004316"/>
    </source>
</evidence>
<accession>A0A9N9RS37</accession>
<evidence type="ECO:0000256" key="4">
    <source>
        <dbReference type="ARBA" id="ARBA00022737"/>
    </source>
</evidence>
<evidence type="ECO:0000256" key="14">
    <source>
        <dbReference type="SAM" id="Coils"/>
    </source>
</evidence>
<dbReference type="InterPro" id="IPR052409">
    <property type="entry name" value="Myosin-III_kinase_activity"/>
</dbReference>
<keyword evidence="6 12" id="KW-0067">ATP-binding</keyword>
<evidence type="ECO:0000256" key="3">
    <source>
        <dbReference type="ARBA" id="ARBA00022490"/>
    </source>
</evidence>
<keyword evidence="5 12" id="KW-0547">Nucleotide-binding</keyword>
<dbReference type="GO" id="GO:0004674">
    <property type="term" value="F:protein serine/threonine kinase activity"/>
    <property type="evidence" value="ECO:0007669"/>
    <property type="project" value="TreeGrafter"/>
</dbReference>
<dbReference type="PANTHER" id="PTHR46256:SF3">
    <property type="entry name" value="MYOSIN MOTOR DOMAIN-CONTAINING PROTEIN"/>
    <property type="match status" value="1"/>
</dbReference>
<dbReference type="SUPFAM" id="SSF56112">
    <property type="entry name" value="Protein kinase-like (PK-like)"/>
    <property type="match status" value="1"/>
</dbReference>
<dbReference type="Gene3D" id="1.20.120.720">
    <property type="entry name" value="Myosin VI head, motor domain, U50 subdomain"/>
    <property type="match status" value="1"/>
</dbReference>
<evidence type="ECO:0000256" key="8">
    <source>
        <dbReference type="ARBA" id="ARBA00023175"/>
    </source>
</evidence>
<dbReference type="InterPro" id="IPR008271">
    <property type="entry name" value="Ser/Thr_kinase_AS"/>
</dbReference>
<keyword evidence="14" id="KW-0175">Coiled coil</keyword>
<dbReference type="PROSITE" id="PS50011">
    <property type="entry name" value="PROTEIN_KINASE_DOM"/>
    <property type="match status" value="1"/>
</dbReference>
<evidence type="ECO:0000259" key="15">
    <source>
        <dbReference type="PROSITE" id="PS50011"/>
    </source>
</evidence>
<dbReference type="InterPro" id="IPR011009">
    <property type="entry name" value="Kinase-like_dom_sf"/>
</dbReference>
<evidence type="ECO:0000259" key="16">
    <source>
        <dbReference type="PROSITE" id="PS51456"/>
    </source>
</evidence>
<organism evidence="17 18">
    <name type="scientific">Chironomus riparius</name>
    <dbReference type="NCBI Taxonomy" id="315576"/>
    <lineage>
        <taxon>Eukaryota</taxon>
        <taxon>Metazoa</taxon>
        <taxon>Ecdysozoa</taxon>
        <taxon>Arthropoda</taxon>
        <taxon>Hexapoda</taxon>
        <taxon>Insecta</taxon>
        <taxon>Pterygota</taxon>
        <taxon>Neoptera</taxon>
        <taxon>Endopterygota</taxon>
        <taxon>Diptera</taxon>
        <taxon>Nematocera</taxon>
        <taxon>Chironomoidea</taxon>
        <taxon>Chironomidae</taxon>
        <taxon>Chironominae</taxon>
        <taxon>Chironomus</taxon>
    </lineage>
</organism>
<feature type="coiled-coil region" evidence="14">
    <location>
        <begin position="46"/>
        <end position="73"/>
    </location>
</feature>
<evidence type="ECO:0000256" key="1">
    <source>
        <dbReference type="ARBA" id="ARBA00004245"/>
    </source>
</evidence>
<evidence type="ECO:0000256" key="9">
    <source>
        <dbReference type="ARBA" id="ARBA00023203"/>
    </source>
</evidence>
<dbReference type="GO" id="GO:0030832">
    <property type="term" value="P:regulation of actin filament length"/>
    <property type="evidence" value="ECO:0007669"/>
    <property type="project" value="TreeGrafter"/>
</dbReference>
<dbReference type="GO" id="GO:0000146">
    <property type="term" value="F:microfilament motor activity"/>
    <property type="evidence" value="ECO:0007669"/>
    <property type="project" value="TreeGrafter"/>
</dbReference>
<dbReference type="FunFam" id="1.10.510.10:FF:000421">
    <property type="entry name" value="Serine/threonine-protein kinase PAK 6"/>
    <property type="match status" value="1"/>
</dbReference>
<dbReference type="InterPro" id="IPR000719">
    <property type="entry name" value="Prot_kinase_dom"/>
</dbReference>
<keyword evidence="3" id="KW-0963">Cytoplasm</keyword>
<name>A0A9N9RS37_9DIPT</name>
<dbReference type="SUPFAM" id="SSF52540">
    <property type="entry name" value="P-loop containing nucleoside triphosphate hydrolases"/>
    <property type="match status" value="1"/>
</dbReference>
<dbReference type="Pfam" id="PF00063">
    <property type="entry name" value="Myosin_head"/>
    <property type="match status" value="1"/>
</dbReference>
<dbReference type="PROSITE" id="PS51456">
    <property type="entry name" value="MYOSIN_MOTOR"/>
    <property type="match status" value="1"/>
</dbReference>
<evidence type="ECO:0000256" key="11">
    <source>
        <dbReference type="ARBA" id="ARBA00023273"/>
    </source>
</evidence>
<dbReference type="PRINTS" id="PR00193">
    <property type="entry name" value="MYOSINHEAVY"/>
</dbReference>
<dbReference type="Gene3D" id="1.10.10.820">
    <property type="match status" value="1"/>
</dbReference>
<feature type="coiled-coil region" evidence="14">
    <location>
        <begin position="1084"/>
        <end position="1111"/>
    </location>
</feature>
<dbReference type="SMART" id="SM00242">
    <property type="entry name" value="MYSc"/>
    <property type="match status" value="1"/>
</dbReference>
<dbReference type="EMBL" id="OU895878">
    <property type="protein sequence ID" value="CAG9803824.1"/>
    <property type="molecule type" value="Genomic_DNA"/>
</dbReference>
<evidence type="ECO:0000256" key="10">
    <source>
        <dbReference type="ARBA" id="ARBA00023212"/>
    </source>
</evidence>
<feature type="domain" description="Myosin motor" evidence="16">
    <location>
        <begin position="342"/>
        <end position="1065"/>
    </location>
</feature>
<evidence type="ECO:0000256" key="7">
    <source>
        <dbReference type="ARBA" id="ARBA00023123"/>
    </source>
</evidence>
<comment type="similarity">
    <text evidence="12">Belongs to the TRAFAC class myosin-kinesin ATPase superfamily. Myosin family.</text>
</comment>
<keyword evidence="10" id="KW-0206">Cytoskeleton</keyword>
<keyword evidence="4" id="KW-0677">Repeat</keyword>
<dbReference type="PANTHER" id="PTHR46256">
    <property type="entry name" value="AGAP011099-PA"/>
    <property type="match status" value="1"/>
</dbReference>
<dbReference type="Gene3D" id="1.20.5.4820">
    <property type="match status" value="1"/>
</dbReference>
<dbReference type="Pfam" id="PF00069">
    <property type="entry name" value="Pkinase"/>
    <property type="match status" value="1"/>
</dbReference>
<feature type="binding site" evidence="12">
    <location>
        <begin position="435"/>
        <end position="442"/>
    </location>
    <ligand>
        <name>ATP</name>
        <dbReference type="ChEBI" id="CHEBI:30616"/>
    </ligand>
</feature>